<name>A0A0C3EFW3_9AGAM</name>
<gene>
    <name evidence="2" type="ORF">SCLCIDRAFT_1210872</name>
</gene>
<proteinExistence type="predicted"/>
<dbReference type="OrthoDB" id="408493at2759"/>
<feature type="transmembrane region" description="Helical" evidence="1">
    <location>
        <begin position="72"/>
        <end position="93"/>
    </location>
</feature>
<feature type="transmembrane region" description="Helical" evidence="1">
    <location>
        <begin position="133"/>
        <end position="153"/>
    </location>
</feature>
<dbReference type="EMBL" id="KN822015">
    <property type="protein sequence ID" value="KIM66816.1"/>
    <property type="molecule type" value="Genomic_DNA"/>
</dbReference>
<dbReference type="InParanoid" id="A0A0C3EFW3"/>
<evidence type="ECO:0000313" key="3">
    <source>
        <dbReference type="Proteomes" id="UP000053989"/>
    </source>
</evidence>
<feature type="transmembrane region" description="Helical" evidence="1">
    <location>
        <begin position="43"/>
        <end position="65"/>
    </location>
</feature>
<dbReference type="STRING" id="1036808.A0A0C3EFW3"/>
<dbReference type="PANTHER" id="PTHR31362">
    <property type="entry name" value="GLYCOSYLTRANSFERASE STELLO1-RELATED"/>
    <property type="match status" value="1"/>
</dbReference>
<keyword evidence="1" id="KW-0472">Membrane</keyword>
<dbReference type="AlphaFoldDB" id="A0A0C3EFW3"/>
<evidence type="ECO:0000313" key="2">
    <source>
        <dbReference type="EMBL" id="KIM66816.1"/>
    </source>
</evidence>
<keyword evidence="1" id="KW-0812">Transmembrane</keyword>
<dbReference type="HOGENOM" id="CLU_020757_0_0_1"/>
<feature type="transmembrane region" description="Helical" evidence="1">
    <location>
        <begin position="12"/>
        <end position="31"/>
    </location>
</feature>
<organism evidence="2 3">
    <name type="scientific">Scleroderma citrinum Foug A</name>
    <dbReference type="NCBI Taxonomy" id="1036808"/>
    <lineage>
        <taxon>Eukaryota</taxon>
        <taxon>Fungi</taxon>
        <taxon>Dikarya</taxon>
        <taxon>Basidiomycota</taxon>
        <taxon>Agaricomycotina</taxon>
        <taxon>Agaricomycetes</taxon>
        <taxon>Agaricomycetidae</taxon>
        <taxon>Boletales</taxon>
        <taxon>Sclerodermatineae</taxon>
        <taxon>Sclerodermataceae</taxon>
        <taxon>Scleroderma</taxon>
    </lineage>
</organism>
<keyword evidence="1" id="KW-1133">Transmembrane helix</keyword>
<dbReference type="Proteomes" id="UP000053989">
    <property type="component" value="Unassembled WGS sequence"/>
</dbReference>
<keyword evidence="3" id="KW-1185">Reference proteome</keyword>
<evidence type="ECO:0000256" key="1">
    <source>
        <dbReference type="SAM" id="Phobius"/>
    </source>
</evidence>
<reference evidence="2 3" key="1">
    <citation type="submission" date="2014-04" db="EMBL/GenBank/DDBJ databases">
        <authorList>
            <consortium name="DOE Joint Genome Institute"/>
            <person name="Kuo A."/>
            <person name="Kohler A."/>
            <person name="Nagy L.G."/>
            <person name="Floudas D."/>
            <person name="Copeland A."/>
            <person name="Barry K.W."/>
            <person name="Cichocki N."/>
            <person name="Veneault-Fourrey C."/>
            <person name="LaButti K."/>
            <person name="Lindquist E.A."/>
            <person name="Lipzen A."/>
            <person name="Lundell T."/>
            <person name="Morin E."/>
            <person name="Murat C."/>
            <person name="Sun H."/>
            <person name="Tunlid A."/>
            <person name="Henrissat B."/>
            <person name="Grigoriev I.V."/>
            <person name="Hibbett D.S."/>
            <person name="Martin F."/>
            <person name="Nordberg H.P."/>
            <person name="Cantor M.N."/>
            <person name="Hua S.X."/>
        </authorList>
    </citation>
    <scope>NUCLEOTIDE SEQUENCE [LARGE SCALE GENOMIC DNA]</scope>
    <source>
        <strain evidence="2 3">Foug A</strain>
    </source>
</reference>
<reference evidence="3" key="2">
    <citation type="submission" date="2015-01" db="EMBL/GenBank/DDBJ databases">
        <title>Evolutionary Origins and Diversification of the Mycorrhizal Mutualists.</title>
        <authorList>
            <consortium name="DOE Joint Genome Institute"/>
            <consortium name="Mycorrhizal Genomics Consortium"/>
            <person name="Kohler A."/>
            <person name="Kuo A."/>
            <person name="Nagy L.G."/>
            <person name="Floudas D."/>
            <person name="Copeland A."/>
            <person name="Barry K.W."/>
            <person name="Cichocki N."/>
            <person name="Veneault-Fourrey C."/>
            <person name="LaButti K."/>
            <person name="Lindquist E.A."/>
            <person name="Lipzen A."/>
            <person name="Lundell T."/>
            <person name="Morin E."/>
            <person name="Murat C."/>
            <person name="Riley R."/>
            <person name="Ohm R."/>
            <person name="Sun H."/>
            <person name="Tunlid A."/>
            <person name="Henrissat B."/>
            <person name="Grigoriev I.V."/>
            <person name="Hibbett D.S."/>
            <person name="Martin F."/>
        </authorList>
    </citation>
    <scope>NUCLEOTIDE SEQUENCE [LARGE SCALE GENOMIC DNA]</scope>
    <source>
        <strain evidence="3">Foug A</strain>
    </source>
</reference>
<feature type="transmembrane region" description="Helical" evidence="1">
    <location>
        <begin position="99"/>
        <end position="121"/>
    </location>
</feature>
<dbReference type="PANTHER" id="PTHR31362:SF0">
    <property type="entry name" value="EXOSTOSIN DOMAIN-CONTAINING PROTEIN-RELATED"/>
    <property type="match status" value="1"/>
</dbReference>
<dbReference type="InterPro" id="IPR005049">
    <property type="entry name" value="STL-like"/>
</dbReference>
<protein>
    <submittedName>
        <fullName evidence="2">Uncharacterized protein</fullName>
    </submittedName>
</protein>
<accession>A0A0C3EFW3</accession>
<sequence length="526" mass="59262">MYNLHQSTSIHLINTLIFASSCIFGLALFAFQVFPAQTRHNDFQVMVLIIPLVEAGRDIFAIYIVQQYDAMVQGISTSLASTFLSICIIIWFSHVTSSTLIGCAIVAAACAIYAHSLWLTLNEKRETIIQRPRLVAAAATFAVALAYSAIVLGRGMAFIPQWSNDLGTTETTAQCIRKPLPSHQDPQTQGNYAQFSDVLLVVFFSHARYNANLDYHKEVYSSYFPNILYIGPASREDAGFSHSYDVYVDSYQSDEDLSDPSFYKMAGRMAHHMLYTALHEHECYKGYLWAPFDTLLNVPRLQQFNQSLFWYHSPWGRPVPNPTFGLEDNSGTLNKSRHAPTANISPDPSLNLTENWRGWGKDWCDPHVGVSVCMEAFLEVPRDLRANLAALTNGVTRLIGGSADTLYIPGRHRKLFMEVLALFLETNCFLEIATPTAVHLVVPPGEQIEFVDHWWIYQPPFNATFVRQKWAEGLEVDTFHTFHWGERGGDGIWRGDHRHVDDVRNLLQESASRQGVTFPPSSTPSS</sequence>